<dbReference type="InterPro" id="IPR000243">
    <property type="entry name" value="Pept_T1A_subB"/>
</dbReference>
<evidence type="ECO:0000256" key="10">
    <source>
        <dbReference type="ARBA" id="ARBA00022942"/>
    </source>
</evidence>
<dbReference type="Gene3D" id="3.60.20.10">
    <property type="entry name" value="Glutamine Phosphoribosylpyrophosphate, subunit 1, domain 1"/>
    <property type="match status" value="1"/>
</dbReference>
<dbReference type="SMART" id="SM00248">
    <property type="entry name" value="ANK"/>
    <property type="match status" value="12"/>
</dbReference>
<keyword evidence="11 13" id="KW-0040">ANK repeat</keyword>
<evidence type="ECO:0000313" key="14">
    <source>
        <dbReference type="EMBL" id="KAL2484463.1"/>
    </source>
</evidence>
<evidence type="ECO:0000256" key="1">
    <source>
        <dbReference type="ARBA" id="ARBA00001198"/>
    </source>
</evidence>
<keyword evidence="9" id="KW-0378">Hydrolase</keyword>
<comment type="catalytic activity">
    <reaction evidence="1">
        <text>Cleavage of peptide bonds with very broad specificity.</text>
        <dbReference type="EC" id="3.4.25.1"/>
    </reaction>
</comment>
<dbReference type="PRINTS" id="PR00141">
    <property type="entry name" value="PROTEASOME"/>
</dbReference>
<dbReference type="InterPro" id="IPR002110">
    <property type="entry name" value="Ankyrin_rpt"/>
</dbReference>
<feature type="repeat" description="ANK" evidence="13">
    <location>
        <begin position="595"/>
        <end position="627"/>
    </location>
</feature>
<dbReference type="GO" id="GO:0005634">
    <property type="term" value="C:nucleus"/>
    <property type="evidence" value="ECO:0007669"/>
    <property type="project" value="UniProtKB-SubCell"/>
</dbReference>
<accession>A0ABD1R9H3</accession>
<feature type="active site" description="Nucleophile" evidence="12">
    <location>
        <position position="821"/>
    </location>
</feature>
<organism evidence="14 15">
    <name type="scientific">Abeliophyllum distichum</name>
    <dbReference type="NCBI Taxonomy" id="126358"/>
    <lineage>
        <taxon>Eukaryota</taxon>
        <taxon>Viridiplantae</taxon>
        <taxon>Streptophyta</taxon>
        <taxon>Embryophyta</taxon>
        <taxon>Tracheophyta</taxon>
        <taxon>Spermatophyta</taxon>
        <taxon>Magnoliopsida</taxon>
        <taxon>eudicotyledons</taxon>
        <taxon>Gunneridae</taxon>
        <taxon>Pentapetalae</taxon>
        <taxon>asterids</taxon>
        <taxon>lamiids</taxon>
        <taxon>Lamiales</taxon>
        <taxon>Oleaceae</taxon>
        <taxon>Forsythieae</taxon>
        <taxon>Abeliophyllum</taxon>
    </lineage>
</organism>
<evidence type="ECO:0000256" key="7">
    <source>
        <dbReference type="ARBA" id="ARBA00022698"/>
    </source>
</evidence>
<comment type="subcellular location">
    <subcellularLocation>
        <location evidence="3">Nucleus</location>
    </subcellularLocation>
</comment>
<dbReference type="AlphaFoldDB" id="A0ABD1R9H3"/>
<dbReference type="InterPro" id="IPR029055">
    <property type="entry name" value="Ntn_hydrolases_N"/>
</dbReference>
<keyword evidence="7" id="KW-0888">Threonine protease</keyword>
<evidence type="ECO:0000256" key="6">
    <source>
        <dbReference type="ARBA" id="ARBA00022670"/>
    </source>
</evidence>
<dbReference type="Gene3D" id="1.25.40.20">
    <property type="entry name" value="Ankyrin repeat-containing domain"/>
    <property type="match status" value="4"/>
</dbReference>
<dbReference type="PANTHER" id="PTHR24123">
    <property type="entry name" value="ANKYRIN REPEAT-CONTAINING"/>
    <property type="match status" value="1"/>
</dbReference>
<evidence type="ECO:0000256" key="5">
    <source>
        <dbReference type="ARBA" id="ARBA00022490"/>
    </source>
</evidence>
<dbReference type="Pfam" id="PF13857">
    <property type="entry name" value="Ank_5"/>
    <property type="match status" value="1"/>
</dbReference>
<comment type="function">
    <text evidence="2">The proteasome is a multicatalytic proteinase complex which is characterized by its ability to cleave peptides with Arg, Phe, Tyr, Leu, and Glu adjacent to the leaving group at neutral or slightly basic pH. The proteasome has an ATP-dependent proteolytic activity.</text>
</comment>
<evidence type="ECO:0000256" key="3">
    <source>
        <dbReference type="ARBA" id="ARBA00004123"/>
    </source>
</evidence>
<evidence type="ECO:0000256" key="2">
    <source>
        <dbReference type="ARBA" id="ARBA00002000"/>
    </source>
</evidence>
<comment type="caution">
    <text evidence="14">The sequence shown here is derived from an EMBL/GenBank/DDBJ whole genome shotgun (WGS) entry which is preliminary data.</text>
</comment>
<dbReference type="EC" id="3.4.25.1" evidence="4"/>
<dbReference type="SUPFAM" id="SSF56235">
    <property type="entry name" value="N-terminal nucleophile aminohydrolases (Ntn hydrolases)"/>
    <property type="match status" value="1"/>
</dbReference>
<evidence type="ECO:0000256" key="12">
    <source>
        <dbReference type="PIRSR" id="PIRSR600243-1"/>
    </source>
</evidence>
<keyword evidence="8" id="KW-0677">Repeat</keyword>
<proteinExistence type="predicted"/>
<feature type="repeat" description="ANK" evidence="13">
    <location>
        <begin position="391"/>
        <end position="423"/>
    </location>
</feature>
<dbReference type="PROSITE" id="PS50088">
    <property type="entry name" value="ANK_REPEAT"/>
    <property type="match status" value="5"/>
</dbReference>
<dbReference type="CDD" id="cd03761">
    <property type="entry name" value="proteasome_beta_type_5"/>
    <property type="match status" value="1"/>
</dbReference>
<dbReference type="InterPro" id="IPR036770">
    <property type="entry name" value="Ankyrin_rpt-contain_sf"/>
</dbReference>
<evidence type="ECO:0000313" key="15">
    <source>
        <dbReference type="Proteomes" id="UP001604336"/>
    </source>
</evidence>
<dbReference type="PROSITE" id="PS00854">
    <property type="entry name" value="PROTEASOME_BETA_1"/>
    <property type="match status" value="1"/>
</dbReference>
<evidence type="ECO:0000256" key="4">
    <source>
        <dbReference type="ARBA" id="ARBA00012039"/>
    </source>
</evidence>
<dbReference type="PANTHER" id="PTHR24123:SF95">
    <property type="entry name" value="ANKYRIN-2-LIKE"/>
    <property type="match status" value="1"/>
</dbReference>
<keyword evidence="5" id="KW-0963">Cytoplasm</keyword>
<gene>
    <name evidence="14" type="ORF">Adt_29219</name>
</gene>
<dbReference type="InterPro" id="IPR023333">
    <property type="entry name" value="Proteasome_suB-type"/>
</dbReference>
<evidence type="ECO:0000256" key="9">
    <source>
        <dbReference type="ARBA" id="ARBA00022801"/>
    </source>
</evidence>
<protein>
    <recommendedName>
        <fullName evidence="4">proteasome endopeptidase complex</fullName>
        <ecNumber evidence="4">3.4.25.1</ecNumber>
    </recommendedName>
</protein>
<keyword evidence="10" id="KW-0647">Proteasome</keyword>
<dbReference type="GO" id="GO:0000502">
    <property type="term" value="C:proteasome complex"/>
    <property type="evidence" value="ECO:0007669"/>
    <property type="project" value="UniProtKB-KW"/>
</dbReference>
<dbReference type="InterPro" id="IPR001353">
    <property type="entry name" value="Proteasome_sua/b"/>
</dbReference>
<dbReference type="Pfam" id="PF12796">
    <property type="entry name" value="Ank_2"/>
    <property type="match status" value="3"/>
</dbReference>
<dbReference type="GO" id="GO:0004298">
    <property type="term" value="F:threonine-type endopeptidase activity"/>
    <property type="evidence" value="ECO:0007669"/>
    <property type="project" value="UniProtKB-KW"/>
</dbReference>
<evidence type="ECO:0000256" key="11">
    <source>
        <dbReference type="ARBA" id="ARBA00023043"/>
    </source>
</evidence>
<sequence>MSRNMAVFATTSGGSFLAEKRVFPLRMRSGYEAESISQLLVDAAHADDLASALDLISNPFVDVNFIGTVCLKSRKTELVLNGESASEVRVEFEEFKTDVTALFLAAHNGNVTLVRKLLDVGANVNQKLFRGYATTAAVREGHIEVLEMLLNAGAGQAACEESLLEACYLGRARPAELLMGSVMVRSQVAVNALVTASSRGFVDFVETLIKSGVDANVTARVLLQSSKPSLHANVDCNALVAAVVSRQISVVKLLLQVGVRTDIKVRLGAWTWDTTTGEEFRVGAGLAEPYRVTWCAVEYFEASGAILCMLLQQISPNIPHLGRTLVHHAILCGNARAFGVLLSCGADIELPVETTKQIDFYPIHFSARLGLATILSLLIKAGCNLNSKTASGETALMICARNKQEECLKLLASAGADFGLTNMSAQCARSIAGSMRWKLGFQQAVLDVIQTGKIAHSSNFEIFSSLLFATRANDIEALKKLIKQPDIDLNQRDESGFSAVMVAAAGGHVEAFRLLVNAGADMEIQNKYGETAISLAEANQNSDAFKKVLTEYAYAKGNQNSSGSSALHRAVRIGELDLARALINEEPDINVRDCDGYTPLMLAARAGDGSMCELLISSGARCDLKNARHETALSLARKGSAGNDAEHIILDELARKLVLRGGYVKKHTKAGKGAPHVKVLKMVEATGVLRWGKSSKRNVICRGAETGPSSTFRWNRKKKSDADDPGMFRVVTTKNKEIHFACEGGVETAELWIHNFSAASPRKQVAIMKIDLSGLEPYAPLCGNNEHDEISKPPSFELPITGDFDGFQKEAVQMVKPAKGTTTLAFIFKEGVMVAADSRASMGGYISSQTVKKIIEINPYMLGTMAGGAADCQFWHRNLGVKCRLHELANKRRISVTGASKLLANILYSYRGMGLSVGTMIAGWDEKGPGLYYVDSEGGRLKGTRFSVGSGSPYAYGVLDSGYRYDMSC</sequence>
<keyword evidence="6" id="KW-0645">Protease</keyword>
<dbReference type="EMBL" id="JBFOLK010000009">
    <property type="protein sequence ID" value="KAL2484463.1"/>
    <property type="molecule type" value="Genomic_DNA"/>
</dbReference>
<dbReference type="Pfam" id="PF00227">
    <property type="entry name" value="Proteasome"/>
    <property type="match status" value="1"/>
</dbReference>
<reference evidence="15" key="1">
    <citation type="submission" date="2024-07" db="EMBL/GenBank/DDBJ databases">
        <title>Two chromosome-level genome assemblies of Korean endemic species Abeliophyllum distichum and Forsythia ovata (Oleaceae).</title>
        <authorList>
            <person name="Jang H."/>
        </authorList>
    </citation>
    <scope>NUCLEOTIDE SEQUENCE [LARGE SCALE GENOMIC DNA]</scope>
</reference>
<dbReference type="Proteomes" id="UP001604336">
    <property type="component" value="Unassembled WGS sequence"/>
</dbReference>
<evidence type="ECO:0000256" key="13">
    <source>
        <dbReference type="PROSITE-ProRule" id="PRU00023"/>
    </source>
</evidence>
<dbReference type="InterPro" id="IPR051165">
    <property type="entry name" value="Multifunctional_ANK_Repeat"/>
</dbReference>
<dbReference type="GO" id="GO:0006508">
    <property type="term" value="P:proteolysis"/>
    <property type="evidence" value="ECO:0007669"/>
    <property type="project" value="UniProtKB-KW"/>
</dbReference>
<dbReference type="InterPro" id="IPR016050">
    <property type="entry name" value="Proteasome_bsu_CS"/>
</dbReference>
<dbReference type="PROSITE" id="PS51476">
    <property type="entry name" value="PROTEASOME_BETA_2"/>
    <property type="match status" value="1"/>
</dbReference>
<feature type="repeat" description="ANK" evidence="13">
    <location>
        <begin position="495"/>
        <end position="527"/>
    </location>
</feature>
<dbReference type="SUPFAM" id="SSF48403">
    <property type="entry name" value="Ankyrin repeat"/>
    <property type="match status" value="2"/>
</dbReference>
<feature type="repeat" description="ANK" evidence="13">
    <location>
        <begin position="97"/>
        <end position="129"/>
    </location>
</feature>
<dbReference type="PROSITE" id="PS50297">
    <property type="entry name" value="ANK_REP_REGION"/>
    <property type="match status" value="4"/>
</dbReference>
<feature type="repeat" description="ANK" evidence="13">
    <location>
        <begin position="562"/>
        <end position="594"/>
    </location>
</feature>
<name>A0ABD1R9H3_9LAMI</name>
<keyword evidence="15" id="KW-1185">Reference proteome</keyword>
<evidence type="ECO:0000256" key="8">
    <source>
        <dbReference type="ARBA" id="ARBA00022737"/>
    </source>
</evidence>